<dbReference type="GO" id="GO:0006633">
    <property type="term" value="P:fatty acid biosynthetic process"/>
    <property type="evidence" value="ECO:0007669"/>
    <property type="project" value="InterPro"/>
</dbReference>
<dbReference type="InterPro" id="IPR009081">
    <property type="entry name" value="PP-bd_ACP"/>
</dbReference>
<dbReference type="SMART" id="SM00827">
    <property type="entry name" value="PKS_AT"/>
    <property type="match status" value="1"/>
</dbReference>
<dbReference type="SUPFAM" id="SSF55048">
    <property type="entry name" value="Probable ACP-binding domain of malonyl-CoA ACP transacylase"/>
    <property type="match status" value="1"/>
</dbReference>
<dbReference type="SUPFAM" id="SSF53901">
    <property type="entry name" value="Thiolase-like"/>
    <property type="match status" value="1"/>
</dbReference>
<dbReference type="SMART" id="SM00823">
    <property type="entry name" value="PKS_PP"/>
    <property type="match status" value="1"/>
</dbReference>
<protein>
    <recommendedName>
        <fullName evidence="11">Polyketide synthase</fullName>
    </recommendedName>
</protein>
<feature type="region of interest" description="Disordered" evidence="5">
    <location>
        <begin position="346"/>
        <end position="372"/>
    </location>
</feature>
<feature type="domain" description="PKS/mFAS DH" evidence="8">
    <location>
        <begin position="1283"/>
        <end position="1591"/>
    </location>
</feature>
<dbReference type="InterPro" id="IPR001227">
    <property type="entry name" value="Ac_transferase_dom_sf"/>
</dbReference>
<dbReference type="PROSITE" id="PS52004">
    <property type="entry name" value="KS3_2"/>
    <property type="match status" value="1"/>
</dbReference>
<feature type="compositionally biased region" description="Polar residues" evidence="5">
    <location>
        <begin position="346"/>
        <end position="355"/>
    </location>
</feature>
<dbReference type="Pfam" id="PF16073">
    <property type="entry name" value="SAT"/>
    <property type="match status" value="1"/>
</dbReference>
<dbReference type="InterPro" id="IPR030918">
    <property type="entry name" value="PT_fungal_PKS"/>
</dbReference>
<dbReference type="SMART" id="SM00825">
    <property type="entry name" value="PKS_KS"/>
    <property type="match status" value="1"/>
</dbReference>
<dbReference type="InterPro" id="IPR032088">
    <property type="entry name" value="SAT"/>
</dbReference>
<dbReference type="Gene3D" id="3.40.366.10">
    <property type="entry name" value="Malonyl-Coenzyme A Acyl Carrier Protein, domain 2"/>
    <property type="match status" value="2"/>
</dbReference>
<feature type="domain" description="Carrier" evidence="6">
    <location>
        <begin position="1759"/>
        <end position="1837"/>
    </location>
</feature>
<evidence type="ECO:0000259" key="8">
    <source>
        <dbReference type="PROSITE" id="PS52019"/>
    </source>
</evidence>
<dbReference type="InterPro" id="IPR014030">
    <property type="entry name" value="Ketoacyl_synth_N"/>
</dbReference>
<dbReference type="Gene3D" id="3.40.47.10">
    <property type="match status" value="1"/>
</dbReference>
<dbReference type="Pfam" id="PF00109">
    <property type="entry name" value="ketoacyl-synt"/>
    <property type="match status" value="1"/>
</dbReference>
<name>A0A0F7ZXU3_9HYPO</name>
<dbReference type="Pfam" id="PF22621">
    <property type="entry name" value="CurL-like_PKS_C"/>
    <property type="match status" value="1"/>
</dbReference>
<dbReference type="Pfam" id="PF00550">
    <property type="entry name" value="PP-binding"/>
    <property type="match status" value="2"/>
</dbReference>
<evidence type="ECO:0000259" key="7">
    <source>
        <dbReference type="PROSITE" id="PS52004"/>
    </source>
</evidence>
<dbReference type="GO" id="GO:0004315">
    <property type="term" value="F:3-oxoacyl-[acyl-carrier-protein] synthase activity"/>
    <property type="evidence" value="ECO:0007669"/>
    <property type="project" value="InterPro"/>
</dbReference>
<dbReference type="CDD" id="cd00833">
    <property type="entry name" value="PKS"/>
    <property type="match status" value="1"/>
</dbReference>
<dbReference type="GO" id="GO:0031177">
    <property type="term" value="F:phosphopantetheine binding"/>
    <property type="evidence" value="ECO:0007669"/>
    <property type="project" value="InterPro"/>
</dbReference>
<dbReference type="GO" id="GO:0004312">
    <property type="term" value="F:fatty acid synthase activity"/>
    <property type="evidence" value="ECO:0007669"/>
    <property type="project" value="TreeGrafter"/>
</dbReference>
<dbReference type="SUPFAM" id="SSF52151">
    <property type="entry name" value="FabD/lysophospholipase-like"/>
    <property type="match status" value="1"/>
</dbReference>
<feature type="region of interest" description="Disordered" evidence="5">
    <location>
        <begin position="1721"/>
        <end position="1758"/>
    </location>
</feature>
<dbReference type="Pfam" id="PF02801">
    <property type="entry name" value="Ketoacyl-synt_C"/>
    <property type="match status" value="1"/>
</dbReference>
<gene>
    <name evidence="9" type="ORF">HIM_09296</name>
</gene>
<keyword evidence="3" id="KW-0808">Transferase</keyword>
<evidence type="ECO:0000256" key="5">
    <source>
        <dbReference type="SAM" id="MobiDB-lite"/>
    </source>
</evidence>
<feature type="compositionally biased region" description="Low complexity" evidence="5">
    <location>
        <begin position="1726"/>
        <end position="1749"/>
    </location>
</feature>
<dbReference type="PROSITE" id="PS00012">
    <property type="entry name" value="PHOSPHOPANTETHEINE"/>
    <property type="match status" value="1"/>
</dbReference>
<feature type="active site" description="Proton acceptor; for dehydratase activity" evidence="4">
    <location>
        <position position="1315"/>
    </location>
</feature>
<dbReference type="InterPro" id="IPR016039">
    <property type="entry name" value="Thiolase-like"/>
</dbReference>
<dbReference type="EMBL" id="KQ030579">
    <property type="protein sequence ID" value="KJZ71322.1"/>
    <property type="molecule type" value="Genomic_DNA"/>
</dbReference>
<evidence type="ECO:0000256" key="1">
    <source>
        <dbReference type="ARBA" id="ARBA00022450"/>
    </source>
</evidence>
<dbReference type="PANTHER" id="PTHR43775">
    <property type="entry name" value="FATTY ACID SYNTHASE"/>
    <property type="match status" value="1"/>
</dbReference>
<dbReference type="Gene3D" id="3.30.70.3290">
    <property type="match status" value="1"/>
</dbReference>
<keyword evidence="1" id="KW-0596">Phosphopantetheine</keyword>
<dbReference type="GO" id="GO:0044550">
    <property type="term" value="P:secondary metabolite biosynthetic process"/>
    <property type="evidence" value="ECO:0007669"/>
    <property type="project" value="TreeGrafter"/>
</dbReference>
<dbReference type="OrthoDB" id="4918515at2759"/>
<keyword evidence="2" id="KW-0597">Phosphoprotein</keyword>
<dbReference type="InterPro" id="IPR016035">
    <property type="entry name" value="Acyl_Trfase/lysoPLipase"/>
</dbReference>
<dbReference type="PROSITE" id="PS50075">
    <property type="entry name" value="CARRIER"/>
    <property type="match status" value="2"/>
</dbReference>
<dbReference type="InterPro" id="IPR020806">
    <property type="entry name" value="PKS_PP-bd"/>
</dbReference>
<dbReference type="PROSITE" id="PS00606">
    <property type="entry name" value="KS3_1"/>
    <property type="match status" value="1"/>
</dbReference>
<accession>A0A0F7ZXU3</accession>
<dbReference type="InterPro" id="IPR020841">
    <property type="entry name" value="PKS_Beta-ketoAc_synthase_dom"/>
</dbReference>
<dbReference type="InterPro" id="IPR014043">
    <property type="entry name" value="Acyl_transferase_dom"/>
</dbReference>
<dbReference type="Pfam" id="PF00698">
    <property type="entry name" value="Acyl_transf_1"/>
    <property type="match status" value="1"/>
</dbReference>
<evidence type="ECO:0000313" key="10">
    <source>
        <dbReference type="Proteomes" id="UP000054481"/>
    </source>
</evidence>
<evidence type="ECO:0000256" key="3">
    <source>
        <dbReference type="ARBA" id="ARBA00022679"/>
    </source>
</evidence>
<dbReference type="PANTHER" id="PTHR43775:SF40">
    <property type="entry name" value="NORSOLORINIC ACID SYNTHASE STCA"/>
    <property type="match status" value="1"/>
</dbReference>
<dbReference type="Gene3D" id="3.30.70.250">
    <property type="entry name" value="Malonyl-CoA ACP transacylase, ACP-binding"/>
    <property type="match status" value="1"/>
</dbReference>
<dbReference type="PROSITE" id="PS52019">
    <property type="entry name" value="PKS_MFAS_DH"/>
    <property type="match status" value="1"/>
</dbReference>
<feature type="domain" description="Carrier" evidence="6">
    <location>
        <begin position="1647"/>
        <end position="1725"/>
    </location>
</feature>
<proteinExistence type="predicted"/>
<evidence type="ECO:0000256" key="2">
    <source>
        <dbReference type="ARBA" id="ARBA00022553"/>
    </source>
</evidence>
<dbReference type="InterPro" id="IPR016036">
    <property type="entry name" value="Malonyl_transacylase_ACP-bd"/>
</dbReference>
<feature type="active site" description="Proton donor; for dehydratase activity" evidence="4">
    <location>
        <position position="1502"/>
    </location>
</feature>
<sequence>MADHFKLYLFGDQTYDIQPRLKTLLLNKSNPVLDGFLSKALDAIQLEIETLRHASLHNVPRFTTVYELVSWNQMTEKHCIALDMAITCLYHLGAFMASQADAWTQGNQRAQVAGICTGSLAAAAVSCSRDLLDLVPMAVDAVTVAFRVGVRVADVAHRVAPTQDFGERWALVVAGLSSFEAVDKFCQDSLLPLTSRPYVSAYAPNGITVSGPPRVLAELAESRELKGVRSGTVPVYGPYHASHLYTQLDISDIIGGLASTTTASGSEHIPFLSGEKTEAQGRSFVQLLENAVRQILLDPIRWNNILDNLQSSIEEATTSKSFTVTPIGTTADQLIYTALKQTSLRSLVPSTSNPRPSALPEGPTSSPNKGKIAIIGMSGRFPNAKDNDAFWEILSQGLDVHKRVPPLRWDIETHVDANGRQKNASAAQFGNWLDDPAGFDARFFNIAPRAAPQIDPAQRLALMTAYEAIEQAGVVPDTTPSTRSDRIGVFYGVTGSDWMETNSAQDVDMYFIPGGNRAFIPGRISYYFKFGGPSYALDTACSSSMASIQLACSMLCKKEIDMAVAGGTNIITNPDLTAGYDRGHFLSHTGNCKPFDDTADGYCRGEGVGTVVVKRLDDAIADHDPILGVILGSETNHSVESDSITRPDPGAQVNLFRKILRQAAVEPGSVGYVEMHGTGTQAGDAGEMSSVLETFAPPLSDAKRGARKNNEALYLGSAKANIGHGEAASGVASLIKVLLMMQNNTIVPHIGIKTKINSKFPSDLKERNVHIAQESTAWPAQGSSKRRRAFVNNFSAAGGNTALLLEDAPVPDHDSGAALADPRSQYLVACSAKTVNSLRGNLASLLGFLKQNPEVSLGQLSYTTTARRIHYQNRAMLSGSLEQICSQIETAIRDNTIAASNHRNAPKIVFTFTGQGSQYAGMGKQLFATSSVFRTEMLRLDQTAQSLGFPSVLPVVEADEQKDIRTFSPVIVQLASICMQISICKLWAALNVTPTAVVGHSLGEYAALNAAGVLSDADTLFLVGKRAELLEKKCARGTHAMLVVRASVQEVASGLGDTKHEIACINSATETVLAGPNEDISAAKARLSGFKCTQLAVSYAFHSSQIDPVLTEFKRIASGVTFCKARIPILCPLTGEVVPEGACVFGPDYLARHAREPVNMLKALESMPSNVVTLEIGPHPAVSGMVKAVLGPQVQTLFSSQRAKPAWDVLGATLKSLYTAGADIRWAEYHREFPSCHHVLRLPAYSWDLKEYWIRYVNDWSLRKGEPLPVATMSAGLRSATIHRVIEETSDSENINISVETDITRNDLTSLVQGHTIDSTPLFSPSIYTDMALNLGKFILETYYPNQPGRIIDVSGMSLSKPLVLQTDATQQLLQAHVEVNRASQIATIKYMSSDAQKKPQECASCTLQFRDMSIPATLQDETRAVLQRQRVLHDGVASGSSARFNHSMVYRYMRPLEWFHRDYRALDEIVLDSNTLEASSRLTFGGLRSDGDFYLHPAVTDALAQTCVFAMNCNDNADLDTDTKVYLNHGWSSFQMFEPLDPRKVYTTYTRMTEGANQLWHGDLFVFDGDTLVAFFAKMAIQGVARRVLRSVLTPDTALGPANRQDLQKQQPSIKQAITGPQSVNNFAQNLREFPQSWPTQAPSLDRGRDKTSQALSIIAQVSGVAIDDIGDDALFSDLGIDSLLAITIATRLNEELDVHLGSDMLFCEESTVGDLKAMLGDSKASGSSTPPPSDSASDTSDSGESGARTPGSETSTDLIECDFGRVLEIFSQESGVAAHDMTDDLNFADSGIDSLVFLSVVGRLRMELQLDAKHNALYSECFTLGELKQFLLGVPRLVPN</sequence>
<dbReference type="InterPro" id="IPR036736">
    <property type="entry name" value="ACP-like_sf"/>
</dbReference>
<organism evidence="9 10">
    <name type="scientific">Hirsutella minnesotensis 3608</name>
    <dbReference type="NCBI Taxonomy" id="1043627"/>
    <lineage>
        <taxon>Eukaryota</taxon>
        <taxon>Fungi</taxon>
        <taxon>Dikarya</taxon>
        <taxon>Ascomycota</taxon>
        <taxon>Pezizomycotina</taxon>
        <taxon>Sordariomycetes</taxon>
        <taxon>Hypocreomycetidae</taxon>
        <taxon>Hypocreales</taxon>
        <taxon>Ophiocordycipitaceae</taxon>
        <taxon>Hirsutella</taxon>
    </lineage>
</organism>
<evidence type="ECO:0000313" key="9">
    <source>
        <dbReference type="EMBL" id="KJZ71322.1"/>
    </source>
</evidence>
<dbReference type="NCBIfam" id="TIGR04532">
    <property type="entry name" value="PT_fungal_PKS"/>
    <property type="match status" value="1"/>
</dbReference>
<feature type="domain" description="Ketosynthase family 3 (KS3)" evidence="7">
    <location>
        <begin position="369"/>
        <end position="807"/>
    </location>
</feature>
<dbReference type="Proteomes" id="UP000054481">
    <property type="component" value="Unassembled WGS sequence"/>
</dbReference>
<dbReference type="InterPro" id="IPR014031">
    <property type="entry name" value="Ketoacyl_synth_C"/>
</dbReference>
<dbReference type="InterPro" id="IPR042104">
    <property type="entry name" value="PKS_dehydratase_sf"/>
</dbReference>
<dbReference type="SUPFAM" id="SSF47336">
    <property type="entry name" value="ACP-like"/>
    <property type="match status" value="2"/>
</dbReference>
<dbReference type="InterPro" id="IPR006162">
    <property type="entry name" value="Ppantetheine_attach_site"/>
</dbReference>
<dbReference type="Gene3D" id="3.10.129.110">
    <property type="entry name" value="Polyketide synthase dehydratase"/>
    <property type="match status" value="1"/>
</dbReference>
<evidence type="ECO:0000256" key="4">
    <source>
        <dbReference type="PROSITE-ProRule" id="PRU01363"/>
    </source>
</evidence>
<feature type="region of interest" description="C-terminal hotdog fold" evidence="4">
    <location>
        <begin position="1442"/>
        <end position="1591"/>
    </location>
</feature>
<dbReference type="InterPro" id="IPR018201">
    <property type="entry name" value="Ketoacyl_synth_AS"/>
</dbReference>
<reference evidence="9 10" key="1">
    <citation type="journal article" date="2014" name="Genome Biol. Evol.">
        <title>Comparative genomics and transcriptomics analyses reveal divergent lifestyle features of nematode endoparasitic fungus Hirsutella minnesotensis.</title>
        <authorList>
            <person name="Lai Y."/>
            <person name="Liu K."/>
            <person name="Zhang X."/>
            <person name="Zhang X."/>
            <person name="Li K."/>
            <person name="Wang N."/>
            <person name="Shu C."/>
            <person name="Wu Y."/>
            <person name="Wang C."/>
            <person name="Bushley K.E."/>
            <person name="Xiang M."/>
            <person name="Liu X."/>
        </authorList>
    </citation>
    <scope>NUCLEOTIDE SEQUENCE [LARGE SCALE GENOMIC DNA]</scope>
    <source>
        <strain evidence="9 10">3608</strain>
    </source>
</reference>
<evidence type="ECO:0008006" key="11">
    <source>
        <dbReference type="Google" id="ProtNLM"/>
    </source>
</evidence>
<dbReference type="InterPro" id="IPR050091">
    <property type="entry name" value="PKS_NRPS_Biosynth_Enz"/>
</dbReference>
<dbReference type="InterPro" id="IPR049900">
    <property type="entry name" value="PKS_mFAS_DH"/>
</dbReference>
<feature type="region of interest" description="N-terminal hotdog fold" evidence="4">
    <location>
        <begin position="1283"/>
        <end position="1417"/>
    </location>
</feature>
<dbReference type="Gene3D" id="1.10.1200.10">
    <property type="entry name" value="ACP-like"/>
    <property type="match status" value="2"/>
</dbReference>
<evidence type="ECO:0000259" key="6">
    <source>
        <dbReference type="PROSITE" id="PS50075"/>
    </source>
</evidence>
<keyword evidence="10" id="KW-1185">Reference proteome</keyword>